<keyword evidence="8" id="KW-1185">Reference proteome</keyword>
<evidence type="ECO:0000256" key="2">
    <source>
        <dbReference type="ARBA" id="ARBA00022692"/>
    </source>
</evidence>
<comment type="subcellular location">
    <subcellularLocation>
        <location evidence="1">Membrane</location>
        <topology evidence="1">Multi-pass membrane protein</topology>
    </subcellularLocation>
</comment>
<protein>
    <submittedName>
        <fullName evidence="7">PIG-P protein</fullName>
    </submittedName>
</protein>
<evidence type="ECO:0000259" key="6">
    <source>
        <dbReference type="Pfam" id="PF08510"/>
    </source>
</evidence>
<dbReference type="GO" id="GO:0016020">
    <property type="term" value="C:membrane"/>
    <property type="evidence" value="ECO:0007669"/>
    <property type="project" value="UniProtKB-SubCell"/>
</dbReference>
<evidence type="ECO:0000313" key="8">
    <source>
        <dbReference type="Proteomes" id="UP000193685"/>
    </source>
</evidence>
<dbReference type="EMBL" id="MCFI01000001">
    <property type="protein sequence ID" value="ORY87741.1"/>
    <property type="molecule type" value="Genomic_DNA"/>
</dbReference>
<comment type="caution">
    <text evidence="7">The sequence shown here is derived from an EMBL/GenBank/DDBJ whole genome shotgun (WGS) entry which is preliminary data.</text>
</comment>
<name>A0A1Y2FUR0_PROLT</name>
<reference evidence="7 8" key="1">
    <citation type="submission" date="2016-07" db="EMBL/GenBank/DDBJ databases">
        <title>Pervasive Adenine N6-methylation of Active Genes in Fungi.</title>
        <authorList>
            <consortium name="DOE Joint Genome Institute"/>
            <person name="Mondo S.J."/>
            <person name="Dannebaum R.O."/>
            <person name="Kuo R.C."/>
            <person name="Labutti K."/>
            <person name="Haridas S."/>
            <person name="Kuo A."/>
            <person name="Salamov A."/>
            <person name="Ahrendt S.R."/>
            <person name="Lipzen A."/>
            <person name="Sullivan W."/>
            <person name="Andreopoulos W.B."/>
            <person name="Clum A."/>
            <person name="Lindquist E."/>
            <person name="Daum C."/>
            <person name="Ramamoorthy G.K."/>
            <person name="Gryganskyi A."/>
            <person name="Culley D."/>
            <person name="Magnuson J.K."/>
            <person name="James T.Y."/>
            <person name="O'Malley M.A."/>
            <person name="Stajich J.E."/>
            <person name="Spatafora J.W."/>
            <person name="Visel A."/>
            <person name="Grigoriev I.V."/>
        </authorList>
    </citation>
    <scope>NUCLEOTIDE SEQUENCE [LARGE SCALE GENOMIC DNA]</scope>
    <source>
        <strain evidence="7 8">12-1054</strain>
    </source>
</reference>
<dbReference type="AlphaFoldDB" id="A0A1Y2FUR0"/>
<dbReference type="OrthoDB" id="690928at2759"/>
<dbReference type="Pfam" id="PF08510">
    <property type="entry name" value="PIG-P"/>
    <property type="match status" value="1"/>
</dbReference>
<feature type="non-terminal residue" evidence="7">
    <location>
        <position position="89"/>
    </location>
</feature>
<keyword evidence="4 5" id="KW-0472">Membrane</keyword>
<dbReference type="GO" id="GO:0006506">
    <property type="term" value="P:GPI anchor biosynthetic process"/>
    <property type="evidence" value="ECO:0007669"/>
    <property type="project" value="TreeGrafter"/>
</dbReference>
<organism evidence="7 8">
    <name type="scientific">Protomyces lactucae-debilis</name>
    <dbReference type="NCBI Taxonomy" id="2754530"/>
    <lineage>
        <taxon>Eukaryota</taxon>
        <taxon>Fungi</taxon>
        <taxon>Dikarya</taxon>
        <taxon>Ascomycota</taxon>
        <taxon>Taphrinomycotina</taxon>
        <taxon>Taphrinomycetes</taxon>
        <taxon>Taphrinales</taxon>
        <taxon>Protomycetaceae</taxon>
        <taxon>Protomyces</taxon>
    </lineage>
</organism>
<evidence type="ECO:0000256" key="4">
    <source>
        <dbReference type="ARBA" id="ARBA00023136"/>
    </source>
</evidence>
<dbReference type="PANTHER" id="PTHR46346">
    <property type="entry name" value="PHOSPHATIDYLINOSITOL N-ACETYLGLUCOSAMINYLTRANSFERASE SUBUNIT P"/>
    <property type="match status" value="1"/>
</dbReference>
<feature type="transmembrane region" description="Helical" evidence="5">
    <location>
        <begin position="7"/>
        <end position="27"/>
    </location>
</feature>
<dbReference type="STRING" id="56484.A0A1Y2FUR0"/>
<feature type="domain" description="PIG-P" evidence="6">
    <location>
        <begin position="3"/>
        <end position="89"/>
    </location>
</feature>
<feature type="transmembrane region" description="Helical" evidence="5">
    <location>
        <begin position="47"/>
        <end position="69"/>
    </location>
</feature>
<evidence type="ECO:0000256" key="1">
    <source>
        <dbReference type="ARBA" id="ARBA00004141"/>
    </source>
</evidence>
<evidence type="ECO:0000313" key="7">
    <source>
        <dbReference type="EMBL" id="ORY87741.1"/>
    </source>
</evidence>
<dbReference type="OMA" id="PDYIVIC"/>
<sequence>VPTYEYYGFAVYLGSTALFILYITWALLGPERLERWIGDLGYPSPWWATAIPAWCVVLLLYIYVALACYNIQVLTPKLNDTRCMTDSHA</sequence>
<dbReference type="Proteomes" id="UP000193685">
    <property type="component" value="Unassembled WGS sequence"/>
</dbReference>
<proteinExistence type="predicted"/>
<dbReference type="RefSeq" id="XP_040728236.1">
    <property type="nucleotide sequence ID" value="XM_040867210.1"/>
</dbReference>
<keyword evidence="3 5" id="KW-1133">Transmembrane helix</keyword>
<feature type="non-terminal residue" evidence="7">
    <location>
        <position position="1"/>
    </location>
</feature>
<dbReference type="GeneID" id="63783809"/>
<accession>A0A1Y2FUR0</accession>
<evidence type="ECO:0000256" key="5">
    <source>
        <dbReference type="SAM" id="Phobius"/>
    </source>
</evidence>
<gene>
    <name evidence="7" type="ORF">BCR37DRAFT_336020</name>
</gene>
<dbReference type="GO" id="GO:0005783">
    <property type="term" value="C:endoplasmic reticulum"/>
    <property type="evidence" value="ECO:0007669"/>
    <property type="project" value="TreeGrafter"/>
</dbReference>
<evidence type="ECO:0000256" key="3">
    <source>
        <dbReference type="ARBA" id="ARBA00022989"/>
    </source>
</evidence>
<dbReference type="InterPro" id="IPR052263">
    <property type="entry name" value="GPI_Anchor_Biosynth"/>
</dbReference>
<dbReference type="PANTHER" id="PTHR46346:SF1">
    <property type="entry name" value="PHOSPHATIDYLINOSITOL N-ACETYLGLUCOSAMINYLTRANSFERASE SUBUNIT P"/>
    <property type="match status" value="1"/>
</dbReference>
<keyword evidence="2 5" id="KW-0812">Transmembrane</keyword>
<dbReference type="InterPro" id="IPR013717">
    <property type="entry name" value="PIG-P"/>
</dbReference>